<protein>
    <submittedName>
        <fullName evidence="1">Uncharacterized protein</fullName>
    </submittedName>
</protein>
<dbReference type="EMBL" id="HACG01001532">
    <property type="protein sequence ID" value="CEK48397.1"/>
    <property type="molecule type" value="Transcribed_RNA"/>
</dbReference>
<proteinExistence type="predicted"/>
<sequence length="86" mass="9350">GTRRKLKDKLLMKQSLSVEKSQDKSQEKLLILDSPSTPQGGFFLKTNIRDMAPIPTSSSPVVLFQPGLKPNVISSNSALLASLTKP</sequence>
<dbReference type="AlphaFoldDB" id="A0A0B6XWG9"/>
<feature type="non-terminal residue" evidence="1">
    <location>
        <position position="1"/>
    </location>
</feature>
<feature type="non-terminal residue" evidence="1">
    <location>
        <position position="86"/>
    </location>
</feature>
<organism evidence="1">
    <name type="scientific">Arion vulgaris</name>
    <dbReference type="NCBI Taxonomy" id="1028688"/>
    <lineage>
        <taxon>Eukaryota</taxon>
        <taxon>Metazoa</taxon>
        <taxon>Spiralia</taxon>
        <taxon>Lophotrochozoa</taxon>
        <taxon>Mollusca</taxon>
        <taxon>Gastropoda</taxon>
        <taxon>Heterobranchia</taxon>
        <taxon>Euthyneura</taxon>
        <taxon>Panpulmonata</taxon>
        <taxon>Eupulmonata</taxon>
        <taxon>Stylommatophora</taxon>
        <taxon>Helicina</taxon>
        <taxon>Arionoidea</taxon>
        <taxon>Arionidae</taxon>
        <taxon>Arion</taxon>
    </lineage>
</organism>
<name>A0A0B6XWG9_9EUPU</name>
<gene>
    <name evidence="1" type="primary">ORF3860</name>
</gene>
<accession>A0A0B6XWG9</accession>
<evidence type="ECO:0000313" key="1">
    <source>
        <dbReference type="EMBL" id="CEK48397.1"/>
    </source>
</evidence>
<reference evidence="1" key="1">
    <citation type="submission" date="2014-12" db="EMBL/GenBank/DDBJ databases">
        <title>Insight into the proteome of Arion vulgaris.</title>
        <authorList>
            <person name="Aradska J."/>
            <person name="Bulat T."/>
            <person name="Smidak R."/>
            <person name="Sarate P."/>
            <person name="Gangsoo J."/>
            <person name="Sialana F."/>
            <person name="Bilban M."/>
            <person name="Lubec G."/>
        </authorList>
    </citation>
    <scope>NUCLEOTIDE SEQUENCE</scope>
    <source>
        <tissue evidence="1">Skin</tissue>
    </source>
</reference>